<name>A0A4Z1NR72_9PEZI</name>
<dbReference type="EMBL" id="SNSC02000017">
    <property type="protein sequence ID" value="TID17171.1"/>
    <property type="molecule type" value="Genomic_DNA"/>
</dbReference>
<dbReference type="AlphaFoldDB" id="A0A4Z1NR72"/>
<evidence type="ECO:0000313" key="2">
    <source>
        <dbReference type="Proteomes" id="UP000298493"/>
    </source>
</evidence>
<organism evidence="1 2">
    <name type="scientific">Venturia nashicola</name>
    <dbReference type="NCBI Taxonomy" id="86259"/>
    <lineage>
        <taxon>Eukaryota</taxon>
        <taxon>Fungi</taxon>
        <taxon>Dikarya</taxon>
        <taxon>Ascomycota</taxon>
        <taxon>Pezizomycotina</taxon>
        <taxon>Dothideomycetes</taxon>
        <taxon>Pleosporomycetidae</taxon>
        <taxon>Venturiales</taxon>
        <taxon>Venturiaceae</taxon>
        <taxon>Venturia</taxon>
    </lineage>
</organism>
<gene>
    <name evidence="1" type="ORF">E6O75_ATG09937</name>
</gene>
<evidence type="ECO:0000313" key="1">
    <source>
        <dbReference type="EMBL" id="TID17171.1"/>
    </source>
</evidence>
<proteinExistence type="predicted"/>
<keyword evidence="2" id="KW-1185">Reference proteome</keyword>
<reference evidence="1 2" key="1">
    <citation type="submission" date="2019-04" db="EMBL/GenBank/DDBJ databases">
        <title>High contiguity whole genome sequence and gene annotation resource for two Venturia nashicola isolates.</title>
        <authorList>
            <person name="Prokchorchik M."/>
            <person name="Won K."/>
            <person name="Lee Y."/>
            <person name="Choi E.D."/>
            <person name="Segonzac C."/>
            <person name="Sohn K.H."/>
        </authorList>
    </citation>
    <scope>NUCLEOTIDE SEQUENCE [LARGE SCALE GENOMIC DNA]</scope>
    <source>
        <strain evidence="1 2">PRI2</strain>
    </source>
</reference>
<comment type="caution">
    <text evidence="1">The sequence shown here is derived from an EMBL/GenBank/DDBJ whole genome shotgun (WGS) entry which is preliminary data.</text>
</comment>
<dbReference type="Proteomes" id="UP000298493">
    <property type="component" value="Unassembled WGS sequence"/>
</dbReference>
<protein>
    <submittedName>
        <fullName evidence="1">Uncharacterized protein</fullName>
    </submittedName>
</protein>
<sequence length="132" mass="14880">MSFHTIHNLYNLLQPSSFLEMSSTPEQSTAASTIPALKAYNILATRLQLRCAALTRSHTLNVKRKSGLILRDLLHPLEQVLHSSDSHQQAQEQAAEYYSFVLLRLKFWQFAQLSRHLSNSGVATSKLHGPKP</sequence>
<accession>A0A4Z1NR72</accession>